<name>A0ABU5XUZ8_9MYCO</name>
<proteinExistence type="predicted"/>
<evidence type="ECO:0000313" key="2">
    <source>
        <dbReference type="Proteomes" id="UP001298593"/>
    </source>
</evidence>
<dbReference type="RefSeq" id="WP_224975043.1">
    <property type="nucleotide sequence ID" value="NZ_JAYJJU010000004.1"/>
</dbReference>
<gene>
    <name evidence="1" type="ORF">KV113_06960</name>
</gene>
<keyword evidence="2" id="KW-1185">Reference proteome</keyword>
<protein>
    <submittedName>
        <fullName evidence="1">Uncharacterized protein</fullName>
    </submittedName>
</protein>
<comment type="caution">
    <text evidence="1">The sequence shown here is derived from an EMBL/GenBank/DDBJ whole genome shotgun (WGS) entry which is preliminary data.</text>
</comment>
<reference evidence="1 2" key="1">
    <citation type="submission" date="2023-12" db="EMBL/GenBank/DDBJ databases">
        <title>Description of new species of Mycobacterium terrae complex isolated from sewage at the Sao Paulo Zoological Park Foundation in Brazil.</title>
        <authorList>
            <person name="Romagnoli C.L."/>
            <person name="Conceicao E.C."/>
            <person name="Machado E."/>
            <person name="Barreto L.B.P.F."/>
            <person name="Sharma A."/>
            <person name="Silva N.M."/>
            <person name="Marques L.E."/>
            <person name="Juliana M.A."/>
            <person name="Lourenco M.C.S."/>
            <person name="Digiampietri L.A."/>
            <person name="Suffys P.N."/>
            <person name="Viana-Niero C."/>
        </authorList>
    </citation>
    <scope>NUCLEOTIDE SEQUENCE [LARGE SCALE GENOMIC DNA]</scope>
    <source>
        <strain evidence="1 2">MYC340</strain>
    </source>
</reference>
<organism evidence="1 2">
    <name type="scientific">[Mycobacterium] nativiensis</name>
    <dbReference type="NCBI Taxonomy" id="2855503"/>
    <lineage>
        <taxon>Bacteria</taxon>
        <taxon>Bacillati</taxon>
        <taxon>Actinomycetota</taxon>
        <taxon>Actinomycetes</taxon>
        <taxon>Mycobacteriales</taxon>
        <taxon>Mycobacteriaceae</taxon>
        <taxon>Mycolicibacter</taxon>
    </lineage>
</organism>
<accession>A0ABU5XUZ8</accession>
<evidence type="ECO:0000313" key="1">
    <source>
        <dbReference type="EMBL" id="MEB3031296.1"/>
    </source>
</evidence>
<dbReference type="Proteomes" id="UP001298593">
    <property type="component" value="Unassembled WGS sequence"/>
</dbReference>
<dbReference type="EMBL" id="JAYJJU010000004">
    <property type="protein sequence ID" value="MEB3031296.1"/>
    <property type="molecule type" value="Genomic_DNA"/>
</dbReference>
<sequence>MAATEGERMLSAREAVLVDGLVDWFGFERIHRYVASENAGKPLSVVQDKALELLRSLAGDGLVEIGELGVNSRFAAWDIPLDDAIDRVRRPYVTQFDDETTWWFACWLNLTDRGQKVAEEVEERAGLATPPQTPQEVQAEQRRLAAAPSLVDVVTGYVEDLVPISSGESPDWLTQLSVPTGWQLVPPGEDATGRPTRVAIFRSRPDGDVGASETITLYRFTGRPPAEVVYNNADCTLRYLNTPLGPAGSVVGRPTTQVVSTPPLSGVIAVRSSGSFVFCQDWVWAQYNTYIVGSELPGEGRMLHQSLYVAPGLRDEFAADVAELGNAVHEGFVRAVTTAGP</sequence>